<evidence type="ECO:0000256" key="8">
    <source>
        <dbReference type="SAM" id="Phobius"/>
    </source>
</evidence>
<dbReference type="AlphaFoldDB" id="A0A368W5Y3"/>
<keyword evidence="5 10" id="KW-0418">Kinase</keyword>
<dbReference type="OrthoDB" id="9121833at2"/>
<keyword evidence="6" id="KW-0067">ATP-binding</keyword>
<evidence type="ECO:0000256" key="3">
    <source>
        <dbReference type="ARBA" id="ARBA00022679"/>
    </source>
</evidence>
<evidence type="ECO:0000256" key="7">
    <source>
        <dbReference type="ARBA" id="ARBA00023012"/>
    </source>
</evidence>
<keyword evidence="4" id="KW-0547">Nucleotide-binding</keyword>
<dbReference type="GO" id="GO:0004673">
    <property type="term" value="F:protein histidine kinase activity"/>
    <property type="evidence" value="ECO:0007669"/>
    <property type="project" value="UniProtKB-EC"/>
</dbReference>
<evidence type="ECO:0000256" key="6">
    <source>
        <dbReference type="ARBA" id="ARBA00022840"/>
    </source>
</evidence>
<dbReference type="Gene3D" id="3.30.565.10">
    <property type="entry name" value="Histidine kinase-like ATPase, C-terminal domain"/>
    <property type="match status" value="1"/>
</dbReference>
<name>A0A368W5Y3_9BACL</name>
<keyword evidence="3" id="KW-0808">Transferase</keyword>
<feature type="transmembrane region" description="Helical" evidence="8">
    <location>
        <begin position="148"/>
        <end position="168"/>
    </location>
</feature>
<feature type="transmembrane region" description="Helical" evidence="8">
    <location>
        <begin position="180"/>
        <end position="202"/>
    </location>
</feature>
<sequence length="437" mass="48519">MLFYFVALFTAAIIVMLNNRNNESNRWATFFLCSASVGGLTDFIRNGGWLAAADALQFLNYTLTPYGVLLFSIIYAGAFPKRKTRHYLKLLLLLPVAALAVAAAINPNKQLFFTLLLICTAPYYLISCYLLIVSFWKESDLRLKRNRFITTIIIVPTLLGVLIFIYVAKVFSPDFEFFNYISVFIIYSLTLALLCTFVYGVLGVKLRFERDSLESAMKAVSSGTTLLNHTIKNEIGKISISTDNLKSLLPETDEQSKQHMQIIANATNHMLAMVTRIHSQTKDITLNEEPCRLDQLVDQCIMQHEGLMNEQGVTIHAAYAMRPVVVCDAVHVSEALGNVFMNACEAMPGGGIIEVRLDTNKSGIELSIQDRGTGIAADKLGLVFEPFYSSGKTGRNFGLGLSYVYNVMQKSGGKVELANRDGGGTSVTFFWPNKKVL</sequence>
<dbReference type="PRINTS" id="PR00344">
    <property type="entry name" value="BCTRLSENSOR"/>
</dbReference>
<keyword evidence="8" id="KW-1133">Transmembrane helix</keyword>
<dbReference type="InterPro" id="IPR004358">
    <property type="entry name" value="Sig_transdc_His_kin-like_C"/>
</dbReference>
<dbReference type="PROSITE" id="PS50109">
    <property type="entry name" value="HIS_KIN"/>
    <property type="match status" value="1"/>
</dbReference>
<keyword evidence="11" id="KW-1185">Reference proteome</keyword>
<keyword evidence="8" id="KW-0812">Transmembrane</keyword>
<comment type="catalytic activity">
    <reaction evidence="1">
        <text>ATP + protein L-histidine = ADP + protein N-phospho-L-histidine.</text>
        <dbReference type="EC" id="2.7.13.3"/>
    </reaction>
</comment>
<feature type="domain" description="Histidine kinase" evidence="9">
    <location>
        <begin position="226"/>
        <end position="435"/>
    </location>
</feature>
<evidence type="ECO:0000256" key="5">
    <source>
        <dbReference type="ARBA" id="ARBA00022777"/>
    </source>
</evidence>
<dbReference type="InterPro" id="IPR036890">
    <property type="entry name" value="HATPase_C_sf"/>
</dbReference>
<evidence type="ECO:0000259" key="9">
    <source>
        <dbReference type="PROSITE" id="PS50109"/>
    </source>
</evidence>
<gene>
    <name evidence="10" type="ORF">DFP97_10230</name>
</gene>
<keyword evidence="7" id="KW-0902">Two-component regulatory system</keyword>
<dbReference type="PANTHER" id="PTHR43711">
    <property type="entry name" value="TWO-COMPONENT HISTIDINE KINASE"/>
    <property type="match status" value="1"/>
</dbReference>
<feature type="transmembrane region" description="Helical" evidence="8">
    <location>
        <begin position="59"/>
        <end position="79"/>
    </location>
</feature>
<feature type="transmembrane region" description="Helical" evidence="8">
    <location>
        <begin position="111"/>
        <end position="136"/>
    </location>
</feature>
<dbReference type="SUPFAM" id="SSF55874">
    <property type="entry name" value="ATPase domain of HSP90 chaperone/DNA topoisomerase II/histidine kinase"/>
    <property type="match status" value="1"/>
</dbReference>
<dbReference type="InterPro" id="IPR050736">
    <property type="entry name" value="Sensor_HK_Regulatory"/>
</dbReference>
<evidence type="ECO:0000256" key="1">
    <source>
        <dbReference type="ARBA" id="ARBA00000085"/>
    </source>
</evidence>
<dbReference type="Pfam" id="PF02518">
    <property type="entry name" value="HATPase_c"/>
    <property type="match status" value="1"/>
</dbReference>
<organism evidence="10 11">
    <name type="scientific">Paenibacillus prosopidis</name>
    <dbReference type="NCBI Taxonomy" id="630520"/>
    <lineage>
        <taxon>Bacteria</taxon>
        <taxon>Bacillati</taxon>
        <taxon>Bacillota</taxon>
        <taxon>Bacilli</taxon>
        <taxon>Bacillales</taxon>
        <taxon>Paenibacillaceae</taxon>
        <taxon>Paenibacillus</taxon>
    </lineage>
</organism>
<evidence type="ECO:0000256" key="4">
    <source>
        <dbReference type="ARBA" id="ARBA00022741"/>
    </source>
</evidence>
<dbReference type="SMART" id="SM00387">
    <property type="entry name" value="HATPase_c"/>
    <property type="match status" value="1"/>
</dbReference>
<dbReference type="PANTHER" id="PTHR43711:SF1">
    <property type="entry name" value="HISTIDINE KINASE 1"/>
    <property type="match status" value="1"/>
</dbReference>
<dbReference type="Proteomes" id="UP000252415">
    <property type="component" value="Unassembled WGS sequence"/>
</dbReference>
<feature type="transmembrane region" description="Helical" evidence="8">
    <location>
        <begin position="86"/>
        <end position="105"/>
    </location>
</feature>
<evidence type="ECO:0000313" key="10">
    <source>
        <dbReference type="EMBL" id="RCW50838.1"/>
    </source>
</evidence>
<evidence type="ECO:0000256" key="2">
    <source>
        <dbReference type="ARBA" id="ARBA00012438"/>
    </source>
</evidence>
<dbReference type="EMBL" id="QPJD01000002">
    <property type="protein sequence ID" value="RCW50838.1"/>
    <property type="molecule type" value="Genomic_DNA"/>
</dbReference>
<dbReference type="EC" id="2.7.13.3" evidence="2"/>
<comment type="caution">
    <text evidence="10">The sequence shown here is derived from an EMBL/GenBank/DDBJ whole genome shotgun (WGS) entry which is preliminary data.</text>
</comment>
<accession>A0A368W5Y3</accession>
<keyword evidence="8" id="KW-0472">Membrane</keyword>
<dbReference type="GO" id="GO:0005524">
    <property type="term" value="F:ATP binding"/>
    <property type="evidence" value="ECO:0007669"/>
    <property type="project" value="UniProtKB-KW"/>
</dbReference>
<dbReference type="InterPro" id="IPR003594">
    <property type="entry name" value="HATPase_dom"/>
</dbReference>
<reference evidence="10 11" key="1">
    <citation type="submission" date="2018-07" db="EMBL/GenBank/DDBJ databases">
        <title>Genomic Encyclopedia of Type Strains, Phase III (KMG-III): the genomes of soil and plant-associated and newly described type strains.</title>
        <authorList>
            <person name="Whitman W."/>
        </authorList>
    </citation>
    <scope>NUCLEOTIDE SEQUENCE [LARGE SCALE GENOMIC DNA]</scope>
    <source>
        <strain evidence="10 11">CECT 7506</strain>
    </source>
</reference>
<protein>
    <recommendedName>
        <fullName evidence="2">histidine kinase</fullName>
        <ecNumber evidence="2">2.7.13.3</ecNumber>
    </recommendedName>
</protein>
<evidence type="ECO:0000313" key="11">
    <source>
        <dbReference type="Proteomes" id="UP000252415"/>
    </source>
</evidence>
<dbReference type="InterPro" id="IPR005467">
    <property type="entry name" value="His_kinase_dom"/>
</dbReference>
<proteinExistence type="predicted"/>
<dbReference type="GO" id="GO:0000160">
    <property type="term" value="P:phosphorelay signal transduction system"/>
    <property type="evidence" value="ECO:0007669"/>
    <property type="project" value="UniProtKB-KW"/>
</dbReference>